<evidence type="ECO:0000256" key="3">
    <source>
        <dbReference type="ARBA" id="ARBA00022553"/>
    </source>
</evidence>
<dbReference type="GO" id="GO:0000155">
    <property type="term" value="F:phosphorelay sensor kinase activity"/>
    <property type="evidence" value="ECO:0007669"/>
    <property type="project" value="InterPro"/>
</dbReference>
<evidence type="ECO:0000259" key="5">
    <source>
        <dbReference type="PROSITE" id="PS50109"/>
    </source>
</evidence>
<name>A0A0D8JC74_9BACT</name>
<feature type="transmembrane region" description="Helical" evidence="4">
    <location>
        <begin position="346"/>
        <end position="365"/>
    </location>
</feature>
<evidence type="ECO:0000256" key="1">
    <source>
        <dbReference type="ARBA" id="ARBA00000085"/>
    </source>
</evidence>
<accession>A0A0D8JC74</accession>
<dbReference type="InterPro" id="IPR029016">
    <property type="entry name" value="GAF-like_dom_sf"/>
</dbReference>
<dbReference type="PATRIC" id="fig|1544798.3.peg.184"/>
<dbReference type="Gene3D" id="3.30.450.40">
    <property type="match status" value="1"/>
</dbReference>
<dbReference type="InterPro" id="IPR003594">
    <property type="entry name" value="HATPase_dom"/>
</dbReference>
<evidence type="ECO:0000256" key="2">
    <source>
        <dbReference type="ARBA" id="ARBA00012438"/>
    </source>
</evidence>
<dbReference type="PROSITE" id="PS50109">
    <property type="entry name" value="HIS_KIN"/>
    <property type="match status" value="1"/>
</dbReference>
<dbReference type="PRINTS" id="PR00344">
    <property type="entry name" value="BCTRLSENSOR"/>
</dbReference>
<evidence type="ECO:0000313" key="6">
    <source>
        <dbReference type="EMBL" id="KJF44126.1"/>
    </source>
</evidence>
<keyword evidence="4" id="KW-1133">Transmembrane helix</keyword>
<dbReference type="InterPro" id="IPR007487">
    <property type="entry name" value="ABC_transpt-TYRBP-like"/>
</dbReference>
<dbReference type="SUPFAM" id="SSF55781">
    <property type="entry name" value="GAF domain-like"/>
    <property type="match status" value="1"/>
</dbReference>
<keyword evidence="4" id="KW-0472">Membrane</keyword>
<dbReference type="InterPro" id="IPR005467">
    <property type="entry name" value="His_kinase_dom"/>
</dbReference>
<dbReference type="Proteomes" id="UP000032544">
    <property type="component" value="Unassembled WGS sequence"/>
</dbReference>
<dbReference type="PANTHER" id="PTHR43065">
    <property type="entry name" value="SENSOR HISTIDINE KINASE"/>
    <property type="match status" value="1"/>
</dbReference>
<dbReference type="Gene3D" id="3.40.50.2300">
    <property type="match status" value="2"/>
</dbReference>
<dbReference type="InterPro" id="IPR004358">
    <property type="entry name" value="Sig_transdc_His_kin-like_C"/>
</dbReference>
<dbReference type="SMART" id="SM00387">
    <property type="entry name" value="HATPase_c"/>
    <property type="match status" value="1"/>
</dbReference>
<evidence type="ECO:0000313" key="7">
    <source>
        <dbReference type="Proteomes" id="UP000032544"/>
    </source>
</evidence>
<feature type="domain" description="Histidine kinase" evidence="5">
    <location>
        <begin position="585"/>
        <end position="806"/>
    </location>
</feature>
<comment type="catalytic activity">
    <reaction evidence="1">
        <text>ATP + protein L-histidine = ADP + protein N-phospho-L-histidine.</text>
        <dbReference type="EC" id="2.7.13.3"/>
    </reaction>
</comment>
<dbReference type="InterPro" id="IPR036097">
    <property type="entry name" value="HisK_dim/P_sf"/>
</dbReference>
<reference evidence="6 7" key="1">
    <citation type="submission" date="2014-09" db="EMBL/GenBank/DDBJ databases">
        <title>Draft Genome Sequence of Draconibacterium sp. JN14CK-3.</title>
        <authorList>
            <person name="Dong C."/>
            <person name="Lai Q."/>
            <person name="Shao Z."/>
        </authorList>
    </citation>
    <scope>NUCLEOTIDE SEQUENCE [LARGE SCALE GENOMIC DNA]</scope>
    <source>
        <strain evidence="6 7">JN14CK-3</strain>
    </source>
</reference>
<dbReference type="InterPro" id="IPR036890">
    <property type="entry name" value="HATPase_C_sf"/>
</dbReference>
<dbReference type="SUPFAM" id="SSF55874">
    <property type="entry name" value="ATPase domain of HSP90 chaperone/DNA topoisomerase II/histidine kinase"/>
    <property type="match status" value="1"/>
</dbReference>
<keyword evidence="7" id="KW-1185">Reference proteome</keyword>
<dbReference type="STRING" id="1544798.LH29_00910"/>
<gene>
    <name evidence="6" type="ORF">LH29_00910</name>
</gene>
<dbReference type="Gene3D" id="1.10.287.130">
    <property type="match status" value="1"/>
</dbReference>
<evidence type="ECO:0000256" key="4">
    <source>
        <dbReference type="SAM" id="Phobius"/>
    </source>
</evidence>
<dbReference type="AlphaFoldDB" id="A0A0D8JC74"/>
<dbReference type="SMART" id="SM00065">
    <property type="entry name" value="GAF"/>
    <property type="match status" value="1"/>
</dbReference>
<organism evidence="6 7">
    <name type="scientific">Draconibacterium sediminis</name>
    <dbReference type="NCBI Taxonomy" id="1544798"/>
    <lineage>
        <taxon>Bacteria</taxon>
        <taxon>Pseudomonadati</taxon>
        <taxon>Bacteroidota</taxon>
        <taxon>Bacteroidia</taxon>
        <taxon>Marinilabiliales</taxon>
        <taxon>Prolixibacteraceae</taxon>
        <taxon>Draconibacterium</taxon>
    </lineage>
</organism>
<sequence>MKKSQIKKMFFGCLLLPLFLIFTVSVFAYEQPSHKILVLHSYHQGLDWSDNVSRGIQEIMSAHDEEVELFYEYLDTKRYTDSLYFSRIERFYRERLQQNQFDLIITVDDDALKFLLDNREEIYKNIPVVFCGINQQIDERDINDGMITGITERPDFKATIDIMEKLHPGSGLIYVVNDLYTTTAKINRMMLDALPENYRNKLRFIDNVSFDELAEEVARVNSPDLILMLTFNKDKNQEFISYKEESRLVAENAKVPVYSSWEFFLNRGIVGGKLIRGIDHGKEAALMGLRILHGEKTSEIPIKEDLQGLYMFDQNLLKKYNIDKSKLPAEARIINKPMDFYSLNKTTIVVVLLVLVVAFVIILVLSRSVQRRKKAEKLLLLKQEHLTLAFKQQRLMAEIVTYLNSTNDFTQVIDKVLNAITGSTHVGKVSLYSFSEDDKIGQIIGSMTSEKGEGIEEMDSSRTEAMQNIITRILKNETIVSPDLSELSEGERQFFENRGIRSVMLIPIKVVDKINGMAGFAFQEPHVWEKDEQRLLLTLVRVIANAWERNFQMNQFLSMEKQHAEAVRVMERTSRLASIGVITGGITHEINQPLNAIKITTDTVLRKMRREGTETGSYIVRKLEAISKGTERIDEIVSHMRNYWVNPVPDSDELQLVDLNTIVKNALDLLRRQIRNHGIVATQKLAAGELYLKGNKIQIEQVVINLVVNSIHALDEVEREKKEINVRTVKKEKQIELILEDNGAGIESSIGEQLFDPFYSTKKSKGGTGLGLAIVKTFVTKMNGDIRYENREGDGVRFVITFTKDTENESTGS</sequence>
<dbReference type="Pfam" id="PF02518">
    <property type="entry name" value="HATPase_c"/>
    <property type="match status" value="1"/>
</dbReference>
<comment type="caution">
    <text evidence="6">The sequence shown here is derived from an EMBL/GenBank/DDBJ whole genome shotgun (WGS) entry which is preliminary data.</text>
</comment>
<proteinExistence type="predicted"/>
<dbReference type="RefSeq" id="WP_045025693.1">
    <property type="nucleotide sequence ID" value="NZ_JRHC01000001.1"/>
</dbReference>
<dbReference type="InterPro" id="IPR003018">
    <property type="entry name" value="GAF"/>
</dbReference>
<keyword evidence="3" id="KW-0597">Phosphoprotein</keyword>
<dbReference type="EC" id="2.7.13.3" evidence="2"/>
<dbReference type="Pfam" id="PF01590">
    <property type="entry name" value="GAF"/>
    <property type="match status" value="1"/>
</dbReference>
<dbReference type="EMBL" id="JRHC01000001">
    <property type="protein sequence ID" value="KJF44126.1"/>
    <property type="molecule type" value="Genomic_DNA"/>
</dbReference>
<dbReference type="OrthoDB" id="1931120at2"/>
<dbReference type="InterPro" id="IPR003661">
    <property type="entry name" value="HisK_dim/P_dom"/>
</dbReference>
<dbReference type="Pfam" id="PF04392">
    <property type="entry name" value="ABC_sub_bind"/>
    <property type="match status" value="1"/>
</dbReference>
<dbReference type="SUPFAM" id="SSF47384">
    <property type="entry name" value="Homodimeric domain of signal transducing histidine kinase"/>
    <property type="match status" value="1"/>
</dbReference>
<keyword evidence="4" id="KW-0812">Transmembrane</keyword>
<protein>
    <recommendedName>
        <fullName evidence="2">histidine kinase</fullName>
        <ecNumber evidence="2">2.7.13.3</ecNumber>
    </recommendedName>
</protein>
<dbReference type="CDD" id="cd00082">
    <property type="entry name" value="HisKA"/>
    <property type="match status" value="1"/>
</dbReference>
<dbReference type="Gene3D" id="3.30.565.10">
    <property type="entry name" value="Histidine kinase-like ATPase, C-terminal domain"/>
    <property type="match status" value="1"/>
</dbReference>